<name>A0A399M5I5_9PSED</name>
<evidence type="ECO:0000313" key="2">
    <source>
        <dbReference type="Proteomes" id="UP000265875"/>
    </source>
</evidence>
<gene>
    <name evidence="1" type="ORF">D0894_14065</name>
</gene>
<evidence type="ECO:0000313" key="1">
    <source>
        <dbReference type="EMBL" id="RII77008.1"/>
    </source>
</evidence>
<sequence length="256" mass="28719">MSQNLIQAAQGTPWSAWQHSAQLARASWTLPDQLCPPGRRLVLLAPHPDDEILMAGGLLVSFQGREQDVLLVSATNGEGSHPHSSQWPERRLRHQRPLESRHALQLLGLDLNRLDWRRLNLKDGALPHDEAFLVNHLNQLLKPGDLLLTTWRGDGHCDHEAAGRACAQAAQARRVQLAEVPVWAWHWASPDDPRLPWPRAHRVQLCDEHLALKRQALAAHASQLQPDGDRPPVVPEQLQACLLQPFELLFLSTEAT</sequence>
<dbReference type="AlphaFoldDB" id="A0A399M5I5"/>
<dbReference type="PANTHER" id="PTHR12993:SF29">
    <property type="entry name" value="BLR3841 PROTEIN"/>
    <property type="match status" value="1"/>
</dbReference>
<protein>
    <submittedName>
        <fullName evidence="1">PIG-L family deacetylase</fullName>
    </submittedName>
</protein>
<dbReference type="SUPFAM" id="SSF102588">
    <property type="entry name" value="LmbE-like"/>
    <property type="match status" value="1"/>
</dbReference>
<comment type="caution">
    <text evidence="1">The sequence shown here is derived from an EMBL/GenBank/DDBJ whole genome shotgun (WGS) entry which is preliminary data.</text>
</comment>
<dbReference type="EMBL" id="QWLL01000032">
    <property type="protein sequence ID" value="RII77008.1"/>
    <property type="molecule type" value="Genomic_DNA"/>
</dbReference>
<dbReference type="Pfam" id="PF02585">
    <property type="entry name" value="PIG-L"/>
    <property type="match status" value="1"/>
</dbReference>
<dbReference type="InterPro" id="IPR024078">
    <property type="entry name" value="LmbE-like_dom_sf"/>
</dbReference>
<dbReference type="Proteomes" id="UP000265875">
    <property type="component" value="Unassembled WGS sequence"/>
</dbReference>
<accession>A0A399M5I5</accession>
<reference evidence="1 2" key="1">
    <citation type="submission" date="2018-08" db="EMBL/GenBank/DDBJ databases">
        <title>Draft genome sequence of the cyanotroph, Pseudomonas monteilii BCN3.</title>
        <authorList>
            <person name="Jones L.B."/>
            <person name="Kunz D.A."/>
        </authorList>
    </citation>
    <scope>NUCLEOTIDE SEQUENCE [LARGE SCALE GENOMIC DNA]</scope>
    <source>
        <strain evidence="1 2">BCN3</strain>
    </source>
</reference>
<organism evidence="1 2">
    <name type="scientific">Pseudomonas monteilii</name>
    <dbReference type="NCBI Taxonomy" id="76759"/>
    <lineage>
        <taxon>Bacteria</taxon>
        <taxon>Pseudomonadati</taxon>
        <taxon>Pseudomonadota</taxon>
        <taxon>Gammaproteobacteria</taxon>
        <taxon>Pseudomonadales</taxon>
        <taxon>Pseudomonadaceae</taxon>
        <taxon>Pseudomonas</taxon>
    </lineage>
</organism>
<dbReference type="Gene3D" id="3.40.50.10320">
    <property type="entry name" value="LmbE-like"/>
    <property type="match status" value="1"/>
</dbReference>
<dbReference type="InterPro" id="IPR003737">
    <property type="entry name" value="GlcNAc_PI_deacetylase-related"/>
</dbReference>
<dbReference type="GO" id="GO:0016811">
    <property type="term" value="F:hydrolase activity, acting on carbon-nitrogen (but not peptide) bonds, in linear amides"/>
    <property type="evidence" value="ECO:0007669"/>
    <property type="project" value="TreeGrafter"/>
</dbReference>
<proteinExistence type="predicted"/>
<dbReference type="RefSeq" id="WP_119370211.1">
    <property type="nucleotide sequence ID" value="NZ_QWLL01000032.1"/>
</dbReference>
<dbReference type="PANTHER" id="PTHR12993">
    <property type="entry name" value="N-ACETYLGLUCOSAMINYL-PHOSPHATIDYLINOSITOL DE-N-ACETYLASE-RELATED"/>
    <property type="match status" value="1"/>
</dbReference>